<protein>
    <submittedName>
        <fullName evidence="3">Uncharacterized protein</fullName>
    </submittedName>
</protein>
<keyword evidence="4" id="KW-1185">Reference proteome</keyword>
<evidence type="ECO:0000313" key="3">
    <source>
        <dbReference type="EMBL" id="KAH9521850.1"/>
    </source>
</evidence>
<proteinExistence type="predicted"/>
<evidence type="ECO:0000256" key="2">
    <source>
        <dbReference type="SAM" id="Phobius"/>
    </source>
</evidence>
<dbReference type="Proteomes" id="UP000790347">
    <property type="component" value="Unassembled WGS sequence"/>
</dbReference>
<dbReference type="AlphaFoldDB" id="A0A922I6Z5"/>
<evidence type="ECO:0000313" key="4">
    <source>
        <dbReference type="Proteomes" id="UP000790347"/>
    </source>
</evidence>
<evidence type="ECO:0000256" key="1">
    <source>
        <dbReference type="SAM" id="MobiDB-lite"/>
    </source>
</evidence>
<name>A0A922I6Z5_DERFA</name>
<keyword evidence="2" id="KW-0812">Transmembrane</keyword>
<feature type="transmembrane region" description="Helical" evidence="2">
    <location>
        <begin position="35"/>
        <end position="56"/>
    </location>
</feature>
<keyword evidence="2" id="KW-0472">Membrane</keyword>
<accession>A0A922I6Z5</accession>
<reference evidence="3" key="2">
    <citation type="journal article" date="2022" name="Res Sq">
        <title>Comparative Genomics Reveals Insights into the Divergent Evolution of Astigmatic Mites and Household Pest Adaptations.</title>
        <authorList>
            <person name="Xiong Q."/>
            <person name="Wan A.T.-Y."/>
            <person name="Liu X.-Y."/>
            <person name="Fung C.S.-H."/>
            <person name="Xiao X."/>
            <person name="Malainual N."/>
            <person name="Hou J."/>
            <person name="Wang L."/>
            <person name="Wang M."/>
            <person name="Yang K."/>
            <person name="Cui Y."/>
            <person name="Leung E."/>
            <person name="Nong W."/>
            <person name="Shin S.-K."/>
            <person name="Au S."/>
            <person name="Jeong K.Y."/>
            <person name="Chew F.T."/>
            <person name="Hui J."/>
            <person name="Leung T.F."/>
            <person name="Tungtrongchitr A."/>
            <person name="Zhong N."/>
            <person name="Liu Z."/>
            <person name="Tsui S."/>
        </authorList>
    </citation>
    <scope>NUCLEOTIDE SEQUENCE</scope>
    <source>
        <strain evidence="3">Derf</strain>
        <tissue evidence="3">Whole organism</tissue>
    </source>
</reference>
<feature type="compositionally biased region" description="Polar residues" evidence="1">
    <location>
        <begin position="73"/>
        <end position="85"/>
    </location>
</feature>
<dbReference type="EMBL" id="ASGP02000002">
    <property type="protein sequence ID" value="KAH9521850.1"/>
    <property type="molecule type" value="Genomic_DNA"/>
</dbReference>
<reference evidence="3" key="1">
    <citation type="submission" date="2013-05" db="EMBL/GenBank/DDBJ databases">
        <authorList>
            <person name="Yim A.K.Y."/>
            <person name="Chan T.F."/>
            <person name="Ji K.M."/>
            <person name="Liu X.Y."/>
            <person name="Zhou J.W."/>
            <person name="Li R.Q."/>
            <person name="Yang K.Y."/>
            <person name="Li J."/>
            <person name="Li M."/>
            <person name="Law P.T.W."/>
            <person name="Wu Y.L."/>
            <person name="Cai Z.L."/>
            <person name="Qin H."/>
            <person name="Bao Y."/>
            <person name="Leung R.K.K."/>
            <person name="Ng P.K.S."/>
            <person name="Zou J."/>
            <person name="Zhong X.J."/>
            <person name="Ran P.X."/>
            <person name="Zhong N.S."/>
            <person name="Liu Z.G."/>
            <person name="Tsui S.K.W."/>
        </authorList>
    </citation>
    <scope>NUCLEOTIDE SEQUENCE</scope>
    <source>
        <strain evidence="3">Derf</strain>
        <tissue evidence="3">Whole organism</tissue>
    </source>
</reference>
<gene>
    <name evidence="3" type="ORF">DERF_005474</name>
</gene>
<sequence length="92" mass="10694">MIYEVEQFGDTRQRSLLSRHPHHNPSPSLPTSAILTQWTSLFVWSLQVFVAFWYMFDLCYSQNSLSQQVMLNNTRATNPPNSSMANKVMGRR</sequence>
<keyword evidence="2" id="KW-1133">Transmembrane helix</keyword>
<organism evidence="3 4">
    <name type="scientific">Dermatophagoides farinae</name>
    <name type="common">American house dust mite</name>
    <dbReference type="NCBI Taxonomy" id="6954"/>
    <lineage>
        <taxon>Eukaryota</taxon>
        <taxon>Metazoa</taxon>
        <taxon>Ecdysozoa</taxon>
        <taxon>Arthropoda</taxon>
        <taxon>Chelicerata</taxon>
        <taxon>Arachnida</taxon>
        <taxon>Acari</taxon>
        <taxon>Acariformes</taxon>
        <taxon>Sarcoptiformes</taxon>
        <taxon>Astigmata</taxon>
        <taxon>Psoroptidia</taxon>
        <taxon>Analgoidea</taxon>
        <taxon>Pyroglyphidae</taxon>
        <taxon>Dermatophagoidinae</taxon>
        <taxon>Dermatophagoides</taxon>
    </lineage>
</organism>
<feature type="region of interest" description="Disordered" evidence="1">
    <location>
        <begin position="73"/>
        <end position="92"/>
    </location>
</feature>
<comment type="caution">
    <text evidence="3">The sequence shown here is derived from an EMBL/GenBank/DDBJ whole genome shotgun (WGS) entry which is preliminary data.</text>
</comment>